<evidence type="ECO:0000256" key="5">
    <source>
        <dbReference type="ARBA" id="ARBA00022692"/>
    </source>
</evidence>
<dbReference type="RefSeq" id="WP_074831274.1">
    <property type="nucleotide sequence ID" value="NZ_FNTI01000001.1"/>
</dbReference>
<keyword evidence="3" id="KW-0813">Transport</keyword>
<sequence>MPDLATNVLLSVAVFAGAFVSGLAGFAFSAVAGAILLRIFQPLEAVPLMMACSIGVQAANLWALRRNIQWEGSLLLIVGGALGIPIAVHLLQSADTSILRASFGIVVALYAGYMLFRPALTRADGGASRRLTALVGFGGGLIGGLTAMPGAIPTIWCDMRGMPRGDQRGLVQPFIAIMQIFALVLLLERHGLSSKVVIDLAISLPALFAGSALGILAFRNINEIGFRRTILVLLLVSGASLVLA</sequence>
<reference evidence="9 10" key="1">
    <citation type="submission" date="2016-10" db="EMBL/GenBank/DDBJ databases">
        <authorList>
            <person name="de Groot N.N."/>
        </authorList>
    </citation>
    <scope>NUCLEOTIDE SEQUENCE [LARGE SCALE GENOMIC DNA]</scope>
    <source>
        <strain evidence="9 10">GAS522</strain>
    </source>
</reference>
<dbReference type="AlphaFoldDB" id="A0A1M6XSW1"/>
<dbReference type="Proteomes" id="UP000183208">
    <property type="component" value="Unassembled WGS sequence"/>
</dbReference>
<feature type="transmembrane region" description="Helical" evidence="8">
    <location>
        <begin position="170"/>
        <end position="187"/>
    </location>
</feature>
<evidence type="ECO:0000313" key="10">
    <source>
        <dbReference type="Proteomes" id="UP000183208"/>
    </source>
</evidence>
<keyword evidence="4 8" id="KW-1003">Cell membrane</keyword>
<dbReference type="InterPro" id="IPR052017">
    <property type="entry name" value="TSUP"/>
</dbReference>
<feature type="transmembrane region" description="Helical" evidence="8">
    <location>
        <begin position="12"/>
        <end position="39"/>
    </location>
</feature>
<comment type="subcellular location">
    <subcellularLocation>
        <location evidence="1 8">Cell membrane</location>
        <topology evidence="1 8">Multi-pass membrane protein</topology>
    </subcellularLocation>
</comment>
<keyword evidence="7 8" id="KW-0472">Membrane</keyword>
<feature type="transmembrane region" description="Helical" evidence="8">
    <location>
        <begin position="98"/>
        <end position="119"/>
    </location>
</feature>
<accession>A0A1M6XSW1</accession>
<comment type="similarity">
    <text evidence="2 8">Belongs to the 4-toluene sulfonate uptake permease (TSUP) (TC 2.A.102) family.</text>
</comment>
<feature type="transmembrane region" description="Helical" evidence="8">
    <location>
        <begin position="131"/>
        <end position="150"/>
    </location>
</feature>
<protein>
    <recommendedName>
        <fullName evidence="8">Probable membrane transporter protein</fullName>
    </recommendedName>
</protein>
<dbReference type="InterPro" id="IPR002781">
    <property type="entry name" value="TM_pro_TauE-like"/>
</dbReference>
<feature type="transmembrane region" description="Helical" evidence="8">
    <location>
        <begin position="196"/>
        <end position="218"/>
    </location>
</feature>
<dbReference type="EMBL" id="FNTI01000001">
    <property type="protein sequence ID" value="SED02217.1"/>
    <property type="molecule type" value="Genomic_DNA"/>
</dbReference>
<dbReference type="OrthoDB" id="8421744at2"/>
<feature type="transmembrane region" description="Helical" evidence="8">
    <location>
        <begin position="224"/>
        <end position="243"/>
    </location>
</feature>
<name>A0A1M6XSW1_9BRAD</name>
<gene>
    <name evidence="9" type="ORF">SAMN05444171_2880</name>
</gene>
<dbReference type="PANTHER" id="PTHR30269:SF37">
    <property type="entry name" value="MEMBRANE TRANSPORTER PROTEIN"/>
    <property type="match status" value="1"/>
</dbReference>
<evidence type="ECO:0000256" key="7">
    <source>
        <dbReference type="ARBA" id="ARBA00023136"/>
    </source>
</evidence>
<feature type="transmembrane region" description="Helical" evidence="8">
    <location>
        <begin position="45"/>
        <end position="62"/>
    </location>
</feature>
<keyword evidence="5 8" id="KW-0812">Transmembrane</keyword>
<evidence type="ECO:0000256" key="6">
    <source>
        <dbReference type="ARBA" id="ARBA00022989"/>
    </source>
</evidence>
<feature type="transmembrane region" description="Helical" evidence="8">
    <location>
        <begin position="74"/>
        <end position="92"/>
    </location>
</feature>
<evidence type="ECO:0000256" key="4">
    <source>
        <dbReference type="ARBA" id="ARBA00022475"/>
    </source>
</evidence>
<evidence type="ECO:0000256" key="8">
    <source>
        <dbReference type="RuleBase" id="RU363041"/>
    </source>
</evidence>
<keyword evidence="6 8" id="KW-1133">Transmembrane helix</keyword>
<dbReference type="PANTHER" id="PTHR30269">
    <property type="entry name" value="TRANSMEMBRANE PROTEIN YFCA"/>
    <property type="match status" value="1"/>
</dbReference>
<dbReference type="GO" id="GO:0005886">
    <property type="term" value="C:plasma membrane"/>
    <property type="evidence" value="ECO:0007669"/>
    <property type="project" value="UniProtKB-SubCell"/>
</dbReference>
<evidence type="ECO:0000256" key="1">
    <source>
        <dbReference type="ARBA" id="ARBA00004651"/>
    </source>
</evidence>
<organism evidence="9 10">
    <name type="scientific">Bradyrhizobium lablabi</name>
    <dbReference type="NCBI Taxonomy" id="722472"/>
    <lineage>
        <taxon>Bacteria</taxon>
        <taxon>Pseudomonadati</taxon>
        <taxon>Pseudomonadota</taxon>
        <taxon>Alphaproteobacteria</taxon>
        <taxon>Hyphomicrobiales</taxon>
        <taxon>Nitrobacteraceae</taxon>
        <taxon>Bradyrhizobium</taxon>
    </lineage>
</organism>
<evidence type="ECO:0000256" key="2">
    <source>
        <dbReference type="ARBA" id="ARBA00009142"/>
    </source>
</evidence>
<evidence type="ECO:0000256" key="3">
    <source>
        <dbReference type="ARBA" id="ARBA00022448"/>
    </source>
</evidence>
<dbReference type="Pfam" id="PF01925">
    <property type="entry name" value="TauE"/>
    <property type="match status" value="1"/>
</dbReference>
<proteinExistence type="inferred from homology"/>
<evidence type="ECO:0000313" key="9">
    <source>
        <dbReference type="EMBL" id="SED02217.1"/>
    </source>
</evidence>